<dbReference type="RefSeq" id="XP_029217768.1">
    <property type="nucleotide sequence ID" value="XM_029366337.1"/>
</dbReference>
<name>A0A2A9M734_BESBE</name>
<organism evidence="1 2">
    <name type="scientific">Besnoitia besnoiti</name>
    <name type="common">Apicomplexan protozoan</name>
    <dbReference type="NCBI Taxonomy" id="94643"/>
    <lineage>
        <taxon>Eukaryota</taxon>
        <taxon>Sar</taxon>
        <taxon>Alveolata</taxon>
        <taxon>Apicomplexa</taxon>
        <taxon>Conoidasida</taxon>
        <taxon>Coccidia</taxon>
        <taxon>Eucoccidiorida</taxon>
        <taxon>Eimeriorina</taxon>
        <taxon>Sarcocystidae</taxon>
        <taxon>Besnoitia</taxon>
    </lineage>
</organism>
<proteinExistence type="predicted"/>
<dbReference type="KEGG" id="bbes:BESB_079750"/>
<reference evidence="1 2" key="1">
    <citation type="submission" date="2017-09" db="EMBL/GenBank/DDBJ databases">
        <title>Genome sequencing of Besnoitia besnoiti strain Bb-Ger1.</title>
        <authorList>
            <person name="Schares G."/>
            <person name="Venepally P."/>
            <person name="Lorenzi H.A."/>
        </authorList>
    </citation>
    <scope>NUCLEOTIDE SEQUENCE [LARGE SCALE GENOMIC DNA]</scope>
    <source>
        <strain evidence="1 2">Bb-Ger1</strain>
    </source>
</reference>
<dbReference type="Proteomes" id="UP000224006">
    <property type="component" value="Chromosome VII"/>
</dbReference>
<gene>
    <name evidence="1" type="ORF">BESB_079750</name>
</gene>
<dbReference type="OrthoDB" id="332982at2759"/>
<evidence type="ECO:0000313" key="2">
    <source>
        <dbReference type="Proteomes" id="UP000224006"/>
    </source>
</evidence>
<keyword evidence="2" id="KW-1185">Reference proteome</keyword>
<dbReference type="AlphaFoldDB" id="A0A2A9M734"/>
<evidence type="ECO:0000313" key="1">
    <source>
        <dbReference type="EMBL" id="PFH33759.1"/>
    </source>
</evidence>
<comment type="caution">
    <text evidence="1">The sequence shown here is derived from an EMBL/GenBank/DDBJ whole genome shotgun (WGS) entry which is preliminary data.</text>
</comment>
<dbReference type="GeneID" id="40312902"/>
<dbReference type="EMBL" id="NWUJ01000008">
    <property type="protein sequence ID" value="PFH33759.1"/>
    <property type="molecule type" value="Genomic_DNA"/>
</dbReference>
<sequence>MEAYLCASSPPRRQFASVCPVASPLCLVFLSVSSVTALQLQPQSAFPSGSYGAARVPGAYISVSPSSVSLSKLSAPSSSLPRSLFEKAASAPSLDARLPAAAAYAPAAPFRFTGTLSGFGSHAAFSEARGEPSCLSAQASGTAASNAQCADAEEKPTPLALTLRSYLRCHMSLLSDASPAFSNGNLMFLYRAADAHERLISPLELHTNSHHLPGAEAARVMATFEPEALEAAVPPEADKEKPPQDERKVFARELLKFEVRRLHRLLQFACAGELRGEILNRDSTKVMFELLQEAGLPLSSVLEAFDRMNKFYEKKMPAAAYKTHYMPSLDSLKSQLLDIQKAFVAEEKAVTSRHVLSEVTFEPEPDPRTLTPLLLDITTMGDTLPGVAAWNKKA</sequence>
<protein>
    <submittedName>
        <fullName evidence="1">Uncharacterized protein</fullName>
    </submittedName>
</protein>
<accession>A0A2A9M734</accession>
<dbReference type="VEuPathDB" id="ToxoDB:BESB_079750"/>